<feature type="compositionally biased region" description="Basic and acidic residues" evidence="12">
    <location>
        <begin position="666"/>
        <end position="679"/>
    </location>
</feature>
<dbReference type="Pfam" id="PF14551">
    <property type="entry name" value="MCM_N"/>
    <property type="match status" value="1"/>
</dbReference>
<dbReference type="Proteomes" id="UP001620626">
    <property type="component" value="Unassembled WGS sequence"/>
</dbReference>
<dbReference type="InterPro" id="IPR031327">
    <property type="entry name" value="MCM"/>
</dbReference>
<dbReference type="InterPro" id="IPR041562">
    <property type="entry name" value="MCM_lid"/>
</dbReference>
<dbReference type="PRINTS" id="PR01659">
    <property type="entry name" value="MCMPROTEIN3"/>
</dbReference>
<evidence type="ECO:0000313" key="15">
    <source>
        <dbReference type="Proteomes" id="UP001620626"/>
    </source>
</evidence>
<feature type="region of interest" description="Disordered" evidence="12">
    <location>
        <begin position="666"/>
        <end position="726"/>
    </location>
</feature>
<dbReference type="Gene3D" id="2.20.28.10">
    <property type="match status" value="1"/>
</dbReference>
<dbReference type="InterPro" id="IPR033762">
    <property type="entry name" value="MCM_OB"/>
</dbReference>
<dbReference type="Gene3D" id="2.40.50.140">
    <property type="entry name" value="Nucleic acid-binding proteins"/>
    <property type="match status" value="1"/>
</dbReference>
<evidence type="ECO:0000256" key="9">
    <source>
        <dbReference type="ARBA" id="ARBA00023242"/>
    </source>
</evidence>
<dbReference type="InterPro" id="IPR027417">
    <property type="entry name" value="P-loop_NTPase"/>
</dbReference>
<evidence type="ECO:0000256" key="11">
    <source>
        <dbReference type="RuleBase" id="RU368061"/>
    </source>
</evidence>
<dbReference type="SMART" id="SM00382">
    <property type="entry name" value="AAA"/>
    <property type="match status" value="1"/>
</dbReference>
<name>A0ABD2IBS3_9BILA</name>
<comment type="subcellular location">
    <subcellularLocation>
        <location evidence="1 11">Nucleus</location>
    </subcellularLocation>
</comment>
<keyword evidence="5 11" id="KW-0378">Hydrolase</keyword>
<dbReference type="CDD" id="cd17754">
    <property type="entry name" value="MCM3"/>
    <property type="match status" value="1"/>
</dbReference>
<proteinExistence type="inferred from homology"/>
<evidence type="ECO:0000256" key="3">
    <source>
        <dbReference type="ARBA" id="ARBA00022705"/>
    </source>
</evidence>
<dbReference type="Pfam" id="PF23191">
    <property type="entry name" value="WHD_MCM3_C"/>
    <property type="match status" value="1"/>
</dbReference>
<evidence type="ECO:0000256" key="2">
    <source>
        <dbReference type="ARBA" id="ARBA00008010"/>
    </source>
</evidence>
<feature type="compositionally biased region" description="Polar residues" evidence="12">
    <location>
        <begin position="717"/>
        <end position="726"/>
    </location>
</feature>
<dbReference type="PRINTS" id="PR01657">
    <property type="entry name" value="MCMFAMILY"/>
</dbReference>
<evidence type="ECO:0000256" key="4">
    <source>
        <dbReference type="ARBA" id="ARBA00022741"/>
    </source>
</evidence>
<evidence type="ECO:0000256" key="5">
    <source>
        <dbReference type="ARBA" id="ARBA00022801"/>
    </source>
</evidence>
<organism evidence="14 15">
    <name type="scientific">Heterodera trifolii</name>
    <dbReference type="NCBI Taxonomy" id="157864"/>
    <lineage>
        <taxon>Eukaryota</taxon>
        <taxon>Metazoa</taxon>
        <taxon>Ecdysozoa</taxon>
        <taxon>Nematoda</taxon>
        <taxon>Chromadorea</taxon>
        <taxon>Rhabditida</taxon>
        <taxon>Tylenchina</taxon>
        <taxon>Tylenchomorpha</taxon>
        <taxon>Tylenchoidea</taxon>
        <taxon>Heteroderidae</taxon>
        <taxon>Heteroderinae</taxon>
        <taxon>Heterodera</taxon>
    </lineage>
</organism>
<dbReference type="Pfam" id="PF00493">
    <property type="entry name" value="MCM"/>
    <property type="match status" value="1"/>
</dbReference>
<dbReference type="GO" id="GO:0005524">
    <property type="term" value="F:ATP binding"/>
    <property type="evidence" value="ECO:0007669"/>
    <property type="project" value="UniProtKB-UniRule"/>
</dbReference>
<dbReference type="EC" id="3.6.4.12" evidence="11"/>
<dbReference type="InterPro" id="IPR018525">
    <property type="entry name" value="MCM_CS"/>
</dbReference>
<dbReference type="GO" id="GO:0006260">
    <property type="term" value="P:DNA replication"/>
    <property type="evidence" value="ECO:0007669"/>
    <property type="project" value="UniProtKB-KW"/>
</dbReference>
<evidence type="ECO:0000256" key="7">
    <source>
        <dbReference type="ARBA" id="ARBA00022840"/>
    </source>
</evidence>
<evidence type="ECO:0000313" key="14">
    <source>
        <dbReference type="EMBL" id="KAL3077589.1"/>
    </source>
</evidence>
<evidence type="ECO:0000256" key="10">
    <source>
        <dbReference type="RuleBase" id="RU004070"/>
    </source>
</evidence>
<dbReference type="AlphaFoldDB" id="A0ABD2IBS3"/>
<dbReference type="Gene3D" id="3.40.50.300">
    <property type="entry name" value="P-loop containing nucleotide triphosphate hydrolases"/>
    <property type="match status" value="1"/>
</dbReference>
<dbReference type="SUPFAM" id="SSF50249">
    <property type="entry name" value="Nucleic acid-binding proteins"/>
    <property type="match status" value="1"/>
</dbReference>
<dbReference type="InterPro" id="IPR003593">
    <property type="entry name" value="AAA+_ATPase"/>
</dbReference>
<keyword evidence="15" id="KW-1185">Reference proteome</keyword>
<comment type="function">
    <text evidence="11">Acts as component of the MCM2-7 complex (MCM complex) which is the replicative helicase essential for 'once per cell cycle' DNA replication initiation and elongation in eukaryotic cells. The active ATPase sites in the MCM2-7 ring are formed through the interaction surfaces of two neighboring subunits such that a critical structure of a conserved arginine finger motif is provided in trans relative to the ATP-binding site of the Walker A box of the adjacent subunit. The six ATPase active sites, however, are likely to contribute differentially to the complex helicase activity.</text>
</comment>
<keyword evidence="8 10" id="KW-0238">DNA-binding</keyword>
<dbReference type="InterPro" id="IPR056575">
    <property type="entry name" value="WH_MCM3_C"/>
</dbReference>
<dbReference type="Gene3D" id="3.30.1640.10">
    <property type="entry name" value="mini-chromosome maintenance (MCM) complex, chain A, domain 1"/>
    <property type="match status" value="1"/>
</dbReference>
<accession>A0ABD2IBS3</accession>
<dbReference type="GO" id="GO:0016787">
    <property type="term" value="F:hydrolase activity"/>
    <property type="evidence" value="ECO:0007669"/>
    <property type="project" value="UniProtKB-KW"/>
</dbReference>
<dbReference type="InterPro" id="IPR027925">
    <property type="entry name" value="MCM_N"/>
</dbReference>
<dbReference type="GO" id="GO:0003678">
    <property type="term" value="F:DNA helicase activity"/>
    <property type="evidence" value="ECO:0007669"/>
    <property type="project" value="UniProtKB-EC"/>
</dbReference>
<comment type="similarity">
    <text evidence="2 10">Belongs to the MCM family.</text>
</comment>
<keyword evidence="6 11" id="KW-0347">Helicase</keyword>
<protein>
    <recommendedName>
        <fullName evidence="11">DNA replication licensing factor MCM3</fullName>
        <ecNumber evidence="11">3.6.4.12</ecNumber>
    </recommendedName>
</protein>
<gene>
    <name evidence="14" type="ORF">niasHT_033699</name>
</gene>
<sequence>MENRLRTLGMTDKADENRMREITQEYLNFLDDSAEEKVYIEKIEELIREEDSRLIVDINDVRRKIPERAIGLIKYFVEEVICFEQALKDAITRLDPEFSKDRDFHLGFEGSFGDRHVNPRTLKASFLGNMVCCEGIVTRCTLVRPKIVKSTHYCPATKKTLEKKYTDLTSYDAYPTNNAYPKEDENKNPLETEFGKCVYKDHQVFSIQELPEAAPPGHLPRNIDVIADDDLADCCKPGDRIRVIALFRVLPNKQAGMSTGNFRSVLIANNILLLSKEMEPSFEPEDIKEMRKMSRHKNIFELLARSLAPSIYGHEEVKKAILCLLLGGCEKILENGTRLRGDINVLLIGDPSVAKSQMLRYVIHTAPRVIATTGRGSSGVGLTAAVVHDSDTGERRLEAGAMVLADRGIVCIDEFDKMTDIDRTAIHEVMEQGRVSISKGGIHAKLNARCSVLAAANPVFGRYNLFKSPMENIGLQDSLLSRFDLIFVLLDEHDVERDQTVAENVLKLHRYRPQGESVGAVQAFGTAMEVRTTFDAEKGDSHGRMEVYEKNREWTAVEEGQKILSTQFMRKYIHTARDVKPKLTDEASVFISERYAELRSTDLIKTDCERTMPFTARQLETMIRLSTAMAKARLSKTVGLEDAKNAYELLYFACFKEKPRERLEYEEKKKQKENGRGEGESEEEETMDDTTTGSNATRAQRYAKRRAATVEEATETMDGTSTSPTADLISVQSSSKRVKIAETYAISVDRYKKFRSFLRKAFDETNVSANEPAQLTQIQNAIQQQAGSQPFSRAELKAAFDQLSAENIIFMDQDQILLLGTTTKVATFGTTLSARRNTARARCWLKAGALQAPN</sequence>
<keyword evidence="3 11" id="KW-0235">DNA replication</keyword>
<dbReference type="Pfam" id="PF17855">
    <property type="entry name" value="MCM_lid"/>
    <property type="match status" value="1"/>
</dbReference>
<dbReference type="PANTHER" id="PTHR11630">
    <property type="entry name" value="DNA REPLICATION LICENSING FACTOR MCM FAMILY MEMBER"/>
    <property type="match status" value="1"/>
</dbReference>
<dbReference type="PROSITE" id="PS00847">
    <property type="entry name" value="MCM_1"/>
    <property type="match status" value="1"/>
</dbReference>
<dbReference type="InterPro" id="IPR012340">
    <property type="entry name" value="NA-bd_OB-fold"/>
</dbReference>
<feature type="domain" description="MCM C-terminal AAA(+) ATPase" evidence="13">
    <location>
        <begin position="299"/>
        <end position="505"/>
    </location>
</feature>
<dbReference type="Pfam" id="PF17207">
    <property type="entry name" value="MCM_OB"/>
    <property type="match status" value="1"/>
</dbReference>
<dbReference type="EMBL" id="JBICBT010001227">
    <property type="protein sequence ID" value="KAL3077589.1"/>
    <property type="molecule type" value="Genomic_DNA"/>
</dbReference>
<evidence type="ECO:0000256" key="8">
    <source>
        <dbReference type="ARBA" id="ARBA00023125"/>
    </source>
</evidence>
<dbReference type="GO" id="GO:0005634">
    <property type="term" value="C:nucleus"/>
    <property type="evidence" value="ECO:0007669"/>
    <property type="project" value="UniProtKB-SubCell"/>
</dbReference>
<evidence type="ECO:0000256" key="12">
    <source>
        <dbReference type="SAM" id="MobiDB-lite"/>
    </source>
</evidence>
<dbReference type="InterPro" id="IPR008046">
    <property type="entry name" value="Mcm3"/>
</dbReference>
<keyword evidence="7 10" id="KW-0067">ATP-binding</keyword>
<keyword evidence="4 10" id="KW-0547">Nucleotide-binding</keyword>
<dbReference type="InterPro" id="IPR001208">
    <property type="entry name" value="MCM_dom"/>
</dbReference>
<comment type="catalytic activity">
    <reaction evidence="11">
        <text>ATP + H2O = ADP + phosphate + H(+)</text>
        <dbReference type="Rhea" id="RHEA:13065"/>
        <dbReference type="ChEBI" id="CHEBI:15377"/>
        <dbReference type="ChEBI" id="CHEBI:15378"/>
        <dbReference type="ChEBI" id="CHEBI:30616"/>
        <dbReference type="ChEBI" id="CHEBI:43474"/>
        <dbReference type="ChEBI" id="CHEBI:456216"/>
        <dbReference type="EC" id="3.6.4.12"/>
    </reaction>
</comment>
<dbReference type="PROSITE" id="PS50051">
    <property type="entry name" value="MCM_2"/>
    <property type="match status" value="1"/>
</dbReference>
<evidence type="ECO:0000256" key="1">
    <source>
        <dbReference type="ARBA" id="ARBA00004123"/>
    </source>
</evidence>
<comment type="caution">
    <text evidence="14">The sequence shown here is derived from an EMBL/GenBank/DDBJ whole genome shotgun (WGS) entry which is preliminary data.</text>
</comment>
<keyword evidence="9 11" id="KW-0539">Nucleus</keyword>
<dbReference type="SMART" id="SM00350">
    <property type="entry name" value="MCM"/>
    <property type="match status" value="1"/>
</dbReference>
<dbReference type="SUPFAM" id="SSF52540">
    <property type="entry name" value="P-loop containing nucleoside triphosphate hydrolases"/>
    <property type="match status" value="1"/>
</dbReference>
<dbReference type="GO" id="GO:0003677">
    <property type="term" value="F:DNA binding"/>
    <property type="evidence" value="ECO:0007669"/>
    <property type="project" value="UniProtKB-KW"/>
</dbReference>
<dbReference type="GO" id="GO:0042555">
    <property type="term" value="C:MCM complex"/>
    <property type="evidence" value="ECO:0007669"/>
    <property type="project" value="UniProtKB-UniRule"/>
</dbReference>
<comment type="subunit">
    <text evidence="11">Component of the MCM2-7 complex.</text>
</comment>
<evidence type="ECO:0000259" key="13">
    <source>
        <dbReference type="PROSITE" id="PS50051"/>
    </source>
</evidence>
<reference evidence="14 15" key="1">
    <citation type="submission" date="2024-10" db="EMBL/GenBank/DDBJ databases">
        <authorList>
            <person name="Kim D."/>
        </authorList>
    </citation>
    <scope>NUCLEOTIDE SEQUENCE [LARGE SCALE GENOMIC DNA]</scope>
    <source>
        <strain evidence="14">BH-2024</strain>
    </source>
</reference>
<dbReference type="PANTHER" id="PTHR11630:SF46">
    <property type="entry name" value="DNA REPLICATION LICENSING FACTOR MCM3-RELATED"/>
    <property type="match status" value="1"/>
</dbReference>
<evidence type="ECO:0000256" key="6">
    <source>
        <dbReference type="ARBA" id="ARBA00022806"/>
    </source>
</evidence>